<keyword evidence="4 7" id="KW-0256">Endoplasmic reticulum</keyword>
<proteinExistence type="inferred from homology"/>
<dbReference type="RefSeq" id="XP_016257051.1">
    <property type="nucleotide sequence ID" value="XM_016412552.1"/>
</dbReference>
<evidence type="ECO:0000256" key="3">
    <source>
        <dbReference type="ARBA" id="ARBA00022448"/>
    </source>
</evidence>
<accession>A0A0D2D3G2</accession>
<comment type="subcellular location">
    <subcellularLocation>
        <location evidence="1">Endoplasmic reticulum</location>
    </subcellularLocation>
    <subcellularLocation>
        <location evidence="7">Golgi apparatus</location>
        <location evidence="7">cis-Golgi network</location>
    </subcellularLocation>
</comment>
<feature type="region of interest" description="Disordered" evidence="8">
    <location>
        <begin position="1"/>
        <end position="51"/>
    </location>
</feature>
<reference evidence="9 10" key="1">
    <citation type="submission" date="2015-01" db="EMBL/GenBank/DDBJ databases">
        <title>The Genome Sequence of Exophiala oligosperma CBS72588.</title>
        <authorList>
            <consortium name="The Broad Institute Genomics Platform"/>
            <person name="Cuomo C."/>
            <person name="de Hoog S."/>
            <person name="Gorbushina A."/>
            <person name="Stielow B."/>
            <person name="Teixiera M."/>
            <person name="Abouelleil A."/>
            <person name="Chapman S.B."/>
            <person name="Priest M."/>
            <person name="Young S.K."/>
            <person name="Wortman J."/>
            <person name="Nusbaum C."/>
            <person name="Birren B."/>
        </authorList>
    </citation>
    <scope>NUCLEOTIDE SEQUENCE [LARGE SCALE GENOMIC DNA]</scope>
    <source>
        <strain evidence="9 10">CBS 72588</strain>
    </source>
</reference>
<dbReference type="Gene3D" id="3.30.1380.20">
    <property type="entry name" value="Trafficking protein particle complex subunit 3"/>
    <property type="match status" value="1"/>
</dbReference>
<dbReference type="InterPro" id="IPR024096">
    <property type="entry name" value="NO_sig/Golgi_transp_ligand-bd"/>
</dbReference>
<evidence type="ECO:0000256" key="6">
    <source>
        <dbReference type="ARBA" id="ARBA00023034"/>
    </source>
</evidence>
<comment type="similarity">
    <text evidence="2 7">Belongs to the TRAPP small subunits family. BET3 subfamily.</text>
</comment>
<comment type="function">
    <text evidence="7">Plays a key role in the late stages of endoplasmic reticulum to Golgi traffic.</text>
</comment>
<dbReference type="FunFam" id="3.30.1380.20:FF:000007">
    <property type="entry name" value="Trafficking protein particle complex subunit"/>
    <property type="match status" value="1"/>
</dbReference>
<dbReference type="Pfam" id="PF04051">
    <property type="entry name" value="TRAPP"/>
    <property type="match status" value="1"/>
</dbReference>
<evidence type="ECO:0000256" key="8">
    <source>
        <dbReference type="SAM" id="MobiDB-lite"/>
    </source>
</evidence>
<dbReference type="GO" id="GO:1990070">
    <property type="term" value="C:TRAPPI protein complex"/>
    <property type="evidence" value="ECO:0007669"/>
    <property type="project" value="TreeGrafter"/>
</dbReference>
<dbReference type="InterPro" id="IPR016696">
    <property type="entry name" value="TRAPP-I_su5"/>
</dbReference>
<keyword evidence="6 7" id="KW-0333">Golgi apparatus</keyword>
<name>A0A0D2D3G2_9EURO</name>
<dbReference type="GO" id="GO:1990072">
    <property type="term" value="C:TRAPPIII protein complex"/>
    <property type="evidence" value="ECO:0007669"/>
    <property type="project" value="TreeGrafter"/>
</dbReference>
<dbReference type="CDD" id="cd14943">
    <property type="entry name" value="TRAPPC5_Trs31"/>
    <property type="match status" value="1"/>
</dbReference>
<dbReference type="HOGENOM" id="CLU_073154_2_1_1"/>
<evidence type="ECO:0000256" key="4">
    <source>
        <dbReference type="ARBA" id="ARBA00022824"/>
    </source>
</evidence>
<organism evidence="9 10">
    <name type="scientific">Exophiala oligosperma</name>
    <dbReference type="NCBI Taxonomy" id="215243"/>
    <lineage>
        <taxon>Eukaryota</taxon>
        <taxon>Fungi</taxon>
        <taxon>Dikarya</taxon>
        <taxon>Ascomycota</taxon>
        <taxon>Pezizomycotina</taxon>
        <taxon>Eurotiomycetes</taxon>
        <taxon>Chaetothyriomycetidae</taxon>
        <taxon>Chaetothyriales</taxon>
        <taxon>Herpotrichiellaceae</taxon>
        <taxon>Exophiala</taxon>
    </lineage>
</organism>
<keyword evidence="5 7" id="KW-0931">ER-Golgi transport</keyword>
<feature type="compositionally biased region" description="Low complexity" evidence="8">
    <location>
        <begin position="25"/>
        <end position="51"/>
    </location>
</feature>
<dbReference type="InterPro" id="IPR007194">
    <property type="entry name" value="TRAPP_component"/>
</dbReference>
<dbReference type="PANTHER" id="PTHR20902">
    <property type="entry name" value="41-2 PROTEIN ANTIGEN-RELATED"/>
    <property type="match status" value="1"/>
</dbReference>
<dbReference type="SUPFAM" id="SSF111126">
    <property type="entry name" value="Ligand-binding domain in the NO signalling and Golgi transport"/>
    <property type="match status" value="1"/>
</dbReference>
<keyword evidence="3 7" id="KW-0813">Transport</keyword>
<evidence type="ECO:0000256" key="7">
    <source>
        <dbReference type="PIRNR" id="PIRNR017479"/>
    </source>
</evidence>
<evidence type="ECO:0000256" key="5">
    <source>
        <dbReference type="ARBA" id="ARBA00022892"/>
    </source>
</evidence>
<evidence type="ECO:0000256" key="1">
    <source>
        <dbReference type="ARBA" id="ARBA00004240"/>
    </source>
</evidence>
<dbReference type="STRING" id="215243.A0A0D2D3G2"/>
<keyword evidence="10" id="KW-1185">Reference proteome</keyword>
<sequence length="267" mass="29041">MSAPPGLTMPSYPPSHTASPSRHISTYSTSSTTFGTSTSTPTSAAGASATSTLRYPSTRKTIYDRNLNRSRNAELSRASFAYLFMEMVSYAHRRVKGIQDFERRLNEQGYPLGLKLLDLLLYRTSPAGSSSSSSSTSSSTSGGAAASRPLRLLPLLTLLTTKLYPLLFSRPADSLEQSTTNPGEYMIIDNTPLTNQYISVPKEMSQLSVAAYVAGIIEGVCDGAGFECKASAHNTATDVWPNRTVFLIKFEDAVLEREKELERQGIK</sequence>
<dbReference type="PANTHER" id="PTHR20902:SF0">
    <property type="entry name" value="TRAFFICKING PROTEIN PARTICLE COMPLEX SUBUNIT 5"/>
    <property type="match status" value="1"/>
</dbReference>
<dbReference type="GO" id="GO:1990071">
    <property type="term" value="C:TRAPPII protein complex"/>
    <property type="evidence" value="ECO:0007669"/>
    <property type="project" value="TreeGrafter"/>
</dbReference>
<dbReference type="GO" id="GO:0005783">
    <property type="term" value="C:endoplasmic reticulum"/>
    <property type="evidence" value="ECO:0007669"/>
    <property type="project" value="UniProtKB-SubCell"/>
</dbReference>
<gene>
    <name evidence="9" type="ORF">PV06_10956</name>
</gene>
<dbReference type="GeneID" id="27363030"/>
<dbReference type="VEuPathDB" id="FungiDB:PV06_10956"/>
<evidence type="ECO:0000313" key="10">
    <source>
        <dbReference type="Proteomes" id="UP000053342"/>
    </source>
</evidence>
<comment type="subunit">
    <text evidence="7">Part of the multisubunit TRAPP (transport protein particle) complex.</text>
</comment>
<evidence type="ECO:0000256" key="2">
    <source>
        <dbReference type="ARBA" id="ARBA00006218"/>
    </source>
</evidence>
<protein>
    <recommendedName>
        <fullName evidence="7">Trafficking protein particle complex subunit</fullName>
    </recommendedName>
</protein>
<dbReference type="AlphaFoldDB" id="A0A0D2D3G2"/>
<dbReference type="OrthoDB" id="10254842at2759"/>
<feature type="compositionally biased region" description="Polar residues" evidence="8">
    <location>
        <begin position="14"/>
        <end position="24"/>
    </location>
</feature>
<dbReference type="EMBL" id="KN847348">
    <property type="protein sequence ID" value="KIW36835.1"/>
    <property type="molecule type" value="Genomic_DNA"/>
</dbReference>
<dbReference type="GO" id="GO:0006888">
    <property type="term" value="P:endoplasmic reticulum to Golgi vesicle-mediated transport"/>
    <property type="evidence" value="ECO:0007669"/>
    <property type="project" value="TreeGrafter"/>
</dbReference>
<dbReference type="Proteomes" id="UP000053342">
    <property type="component" value="Unassembled WGS sequence"/>
</dbReference>
<dbReference type="PIRSF" id="PIRSF017479">
    <property type="entry name" value="TRAPP_I_complex_Trs31"/>
    <property type="match status" value="1"/>
</dbReference>
<evidence type="ECO:0000313" key="9">
    <source>
        <dbReference type="EMBL" id="KIW36835.1"/>
    </source>
</evidence>